<dbReference type="RefSeq" id="XP_033520677.1">
    <property type="nucleotide sequence ID" value="XM_033673472.1"/>
</dbReference>
<name>A0A6A6A539_9PLEO</name>
<evidence type="ECO:0000256" key="1">
    <source>
        <dbReference type="SAM" id="MobiDB-lite"/>
    </source>
</evidence>
<dbReference type="EMBL" id="ML977514">
    <property type="protein sequence ID" value="KAF2126285.1"/>
    <property type="molecule type" value="Genomic_DNA"/>
</dbReference>
<organism evidence="2 3">
    <name type="scientific">Dothidotthia symphoricarpi CBS 119687</name>
    <dbReference type="NCBI Taxonomy" id="1392245"/>
    <lineage>
        <taxon>Eukaryota</taxon>
        <taxon>Fungi</taxon>
        <taxon>Dikarya</taxon>
        <taxon>Ascomycota</taxon>
        <taxon>Pezizomycotina</taxon>
        <taxon>Dothideomycetes</taxon>
        <taxon>Pleosporomycetidae</taxon>
        <taxon>Pleosporales</taxon>
        <taxon>Dothidotthiaceae</taxon>
        <taxon>Dothidotthia</taxon>
    </lineage>
</organism>
<feature type="compositionally biased region" description="Polar residues" evidence="1">
    <location>
        <begin position="1"/>
        <end position="22"/>
    </location>
</feature>
<evidence type="ECO:0000313" key="3">
    <source>
        <dbReference type="Proteomes" id="UP000799771"/>
    </source>
</evidence>
<proteinExistence type="predicted"/>
<dbReference type="GeneID" id="54413904"/>
<feature type="region of interest" description="Disordered" evidence="1">
    <location>
        <begin position="117"/>
        <end position="136"/>
    </location>
</feature>
<protein>
    <submittedName>
        <fullName evidence="2">Uncharacterized protein</fullName>
    </submittedName>
</protein>
<keyword evidence="3" id="KW-1185">Reference proteome</keyword>
<reference evidence="2" key="1">
    <citation type="journal article" date="2020" name="Stud. Mycol.">
        <title>101 Dothideomycetes genomes: a test case for predicting lifestyles and emergence of pathogens.</title>
        <authorList>
            <person name="Haridas S."/>
            <person name="Albert R."/>
            <person name="Binder M."/>
            <person name="Bloem J."/>
            <person name="Labutti K."/>
            <person name="Salamov A."/>
            <person name="Andreopoulos B."/>
            <person name="Baker S."/>
            <person name="Barry K."/>
            <person name="Bills G."/>
            <person name="Bluhm B."/>
            <person name="Cannon C."/>
            <person name="Castanera R."/>
            <person name="Culley D."/>
            <person name="Daum C."/>
            <person name="Ezra D."/>
            <person name="Gonzalez J."/>
            <person name="Henrissat B."/>
            <person name="Kuo A."/>
            <person name="Liang C."/>
            <person name="Lipzen A."/>
            <person name="Lutzoni F."/>
            <person name="Magnuson J."/>
            <person name="Mondo S."/>
            <person name="Nolan M."/>
            <person name="Ohm R."/>
            <person name="Pangilinan J."/>
            <person name="Park H.-J."/>
            <person name="Ramirez L."/>
            <person name="Alfaro M."/>
            <person name="Sun H."/>
            <person name="Tritt A."/>
            <person name="Yoshinaga Y."/>
            <person name="Zwiers L.-H."/>
            <person name="Turgeon B."/>
            <person name="Goodwin S."/>
            <person name="Spatafora J."/>
            <person name="Crous P."/>
            <person name="Grigoriev I."/>
        </authorList>
    </citation>
    <scope>NUCLEOTIDE SEQUENCE</scope>
    <source>
        <strain evidence="2">CBS 119687</strain>
    </source>
</reference>
<feature type="region of interest" description="Disordered" evidence="1">
    <location>
        <begin position="1"/>
        <end position="80"/>
    </location>
</feature>
<feature type="compositionally biased region" description="Basic residues" evidence="1">
    <location>
        <begin position="124"/>
        <end position="136"/>
    </location>
</feature>
<accession>A0A6A6A539</accession>
<gene>
    <name evidence="2" type="ORF">P153DRAFT_89417</name>
</gene>
<dbReference type="Proteomes" id="UP000799771">
    <property type="component" value="Unassembled WGS sequence"/>
</dbReference>
<evidence type="ECO:0000313" key="2">
    <source>
        <dbReference type="EMBL" id="KAF2126285.1"/>
    </source>
</evidence>
<feature type="compositionally biased region" description="Polar residues" evidence="1">
    <location>
        <begin position="63"/>
        <end position="77"/>
    </location>
</feature>
<sequence>MLESSAPSESTVSRTASQSQARCRTRKSTPEHPAPPTRTVVGGAVGADDGERRQLISARLSEPASSQAPILTSRTPSLTPPDRVLDDRVLATATLRLLPISRAFRIHRSCPAIAFHGSSDGRKSDHRQRPRTRHHHATRLGITTSSASFTIATARLALRAVCLR</sequence>
<dbReference type="AlphaFoldDB" id="A0A6A6A539"/>